<dbReference type="PANTHER" id="PTHR43386:SF1">
    <property type="entry name" value="D,D-DIPEPTIDE TRANSPORT SYSTEM PERMEASE PROTEIN DDPC-RELATED"/>
    <property type="match status" value="1"/>
</dbReference>
<dbReference type="InterPro" id="IPR050366">
    <property type="entry name" value="BP-dependent_transpt_permease"/>
</dbReference>
<dbReference type="Pfam" id="PF12911">
    <property type="entry name" value="OppC_N"/>
    <property type="match status" value="1"/>
</dbReference>
<feature type="region of interest" description="Disordered" evidence="8">
    <location>
        <begin position="1"/>
        <end position="28"/>
    </location>
</feature>
<sequence length="335" mass="35667">MVTGDPALEGMGPDGAEPQTPEEPKAIEGRSLRQIAVSRLKRDKATLAAMTVAGLFVLTAILAPILVKLKILDPLTNHQDLINADSSPKGSWGGMSAEHWLGVVPGSGTDTLSRLLYGITFSVVVGLCATLVAVIIGLVVGLASGFAGGKVDFLGTRLIDLVLCFPQTLMLLALSGTFIARIKSMGVSDDNVAAGIYVILVLGLFGWPTFARIIRGQVMTLRNREFVEAARSLGATNKRVYFTELLPNLWAPILVYATLLFPAFVSAEAALSYLTVGIKAPTPTLGNIITDSVNYLNQDPLYFFAPVFTIAALVLSFNLVGDGLRDALDPKADRH</sequence>
<evidence type="ECO:0000256" key="6">
    <source>
        <dbReference type="ARBA" id="ARBA00023136"/>
    </source>
</evidence>
<keyword evidence="11" id="KW-1185">Reference proteome</keyword>
<keyword evidence="4 7" id="KW-0812">Transmembrane</keyword>
<dbReference type="eggNOG" id="COG1173">
    <property type="taxonomic scope" value="Bacteria"/>
</dbReference>
<feature type="transmembrane region" description="Helical" evidence="7">
    <location>
        <begin position="301"/>
        <end position="321"/>
    </location>
</feature>
<dbReference type="GO" id="GO:0055085">
    <property type="term" value="P:transmembrane transport"/>
    <property type="evidence" value="ECO:0007669"/>
    <property type="project" value="InterPro"/>
</dbReference>
<evidence type="ECO:0000256" key="5">
    <source>
        <dbReference type="ARBA" id="ARBA00022989"/>
    </source>
</evidence>
<dbReference type="EMBL" id="CP008889">
    <property type="protein sequence ID" value="AIF40970.1"/>
    <property type="molecule type" value="Genomic_DNA"/>
</dbReference>
<feature type="transmembrane region" description="Helical" evidence="7">
    <location>
        <begin position="192"/>
        <end position="214"/>
    </location>
</feature>
<comment type="subcellular location">
    <subcellularLocation>
        <location evidence="1 7">Cell membrane</location>
        <topology evidence="1 7">Multi-pass membrane protein</topology>
    </subcellularLocation>
</comment>
<keyword evidence="3" id="KW-1003">Cell membrane</keyword>
<dbReference type="Proteomes" id="UP000027986">
    <property type="component" value="Chromosome"/>
</dbReference>
<proteinExistence type="inferred from homology"/>
<comment type="similarity">
    <text evidence="7">Belongs to the binding-protein-dependent transport system permease family.</text>
</comment>
<feature type="transmembrane region" description="Helical" evidence="7">
    <location>
        <begin position="158"/>
        <end position="180"/>
    </location>
</feature>
<reference evidence="10 11" key="1">
    <citation type="submission" date="2014-07" db="EMBL/GenBank/DDBJ databases">
        <title>Genome Sequencing of Dermacoccus nishinomiyaensis.</title>
        <authorList>
            <person name="Hong K.W."/>
            <person name="Chan K.G."/>
        </authorList>
    </citation>
    <scope>NUCLEOTIDE SEQUENCE [LARGE SCALE GENOMIC DNA]</scope>
    <source>
        <strain evidence="10 11">M25</strain>
    </source>
</reference>
<gene>
    <name evidence="10" type="ORF">HX89_08475</name>
</gene>
<evidence type="ECO:0000259" key="9">
    <source>
        <dbReference type="PROSITE" id="PS50928"/>
    </source>
</evidence>
<dbReference type="OrthoDB" id="9812701at2"/>
<evidence type="ECO:0000256" key="7">
    <source>
        <dbReference type="RuleBase" id="RU363032"/>
    </source>
</evidence>
<dbReference type="RefSeq" id="WP_051805934.1">
    <property type="nucleotide sequence ID" value="NZ_CAKZHM010000188.1"/>
</dbReference>
<accession>A0A075JGN1</accession>
<evidence type="ECO:0000256" key="8">
    <source>
        <dbReference type="SAM" id="MobiDB-lite"/>
    </source>
</evidence>
<dbReference type="Gene3D" id="1.10.3720.10">
    <property type="entry name" value="MetI-like"/>
    <property type="match status" value="1"/>
</dbReference>
<dbReference type="AlphaFoldDB" id="A0A075JGN1"/>
<dbReference type="Pfam" id="PF00528">
    <property type="entry name" value="BPD_transp_1"/>
    <property type="match status" value="1"/>
</dbReference>
<evidence type="ECO:0000313" key="10">
    <source>
        <dbReference type="EMBL" id="AIF40970.1"/>
    </source>
</evidence>
<keyword evidence="2 7" id="KW-0813">Transport</keyword>
<evidence type="ECO:0000256" key="3">
    <source>
        <dbReference type="ARBA" id="ARBA00022475"/>
    </source>
</evidence>
<keyword evidence="6 7" id="KW-0472">Membrane</keyword>
<keyword evidence="5 7" id="KW-1133">Transmembrane helix</keyword>
<dbReference type="InterPro" id="IPR025966">
    <property type="entry name" value="OppC_N"/>
</dbReference>
<dbReference type="GO" id="GO:0005886">
    <property type="term" value="C:plasma membrane"/>
    <property type="evidence" value="ECO:0007669"/>
    <property type="project" value="UniProtKB-SubCell"/>
</dbReference>
<organism evidence="10 11">
    <name type="scientific">Dermacoccus nishinomiyaensis</name>
    <dbReference type="NCBI Taxonomy" id="1274"/>
    <lineage>
        <taxon>Bacteria</taxon>
        <taxon>Bacillati</taxon>
        <taxon>Actinomycetota</taxon>
        <taxon>Actinomycetes</taxon>
        <taxon>Micrococcales</taxon>
        <taxon>Dermacoccaceae</taxon>
        <taxon>Dermacoccus</taxon>
    </lineage>
</organism>
<dbReference type="InterPro" id="IPR000515">
    <property type="entry name" value="MetI-like"/>
</dbReference>
<evidence type="ECO:0000256" key="4">
    <source>
        <dbReference type="ARBA" id="ARBA00022692"/>
    </source>
</evidence>
<feature type="transmembrane region" description="Helical" evidence="7">
    <location>
        <begin position="115"/>
        <end position="146"/>
    </location>
</feature>
<evidence type="ECO:0000256" key="1">
    <source>
        <dbReference type="ARBA" id="ARBA00004651"/>
    </source>
</evidence>
<name>A0A075JGN1_9MICO</name>
<dbReference type="SUPFAM" id="SSF161098">
    <property type="entry name" value="MetI-like"/>
    <property type="match status" value="1"/>
</dbReference>
<dbReference type="HOGENOM" id="CLU_028518_1_2_11"/>
<dbReference type="InterPro" id="IPR035906">
    <property type="entry name" value="MetI-like_sf"/>
</dbReference>
<dbReference type="PANTHER" id="PTHR43386">
    <property type="entry name" value="OLIGOPEPTIDE TRANSPORT SYSTEM PERMEASE PROTEIN APPC"/>
    <property type="match status" value="1"/>
</dbReference>
<dbReference type="PROSITE" id="PS50928">
    <property type="entry name" value="ABC_TM1"/>
    <property type="match status" value="1"/>
</dbReference>
<dbReference type="GeneID" id="41841176"/>
<protein>
    <submittedName>
        <fullName evidence="10">Peptide ABC transporter permease</fullName>
    </submittedName>
</protein>
<dbReference type="CDD" id="cd06261">
    <property type="entry name" value="TM_PBP2"/>
    <property type="match status" value="1"/>
</dbReference>
<dbReference type="KEGG" id="dni:HX89_08475"/>
<evidence type="ECO:0000256" key="2">
    <source>
        <dbReference type="ARBA" id="ARBA00022448"/>
    </source>
</evidence>
<feature type="transmembrane region" description="Helical" evidence="7">
    <location>
        <begin position="245"/>
        <end position="265"/>
    </location>
</feature>
<feature type="domain" description="ABC transmembrane type-1" evidence="9">
    <location>
        <begin position="119"/>
        <end position="321"/>
    </location>
</feature>
<feature type="transmembrane region" description="Helical" evidence="7">
    <location>
        <begin position="47"/>
        <end position="67"/>
    </location>
</feature>
<evidence type="ECO:0000313" key="11">
    <source>
        <dbReference type="Proteomes" id="UP000027986"/>
    </source>
</evidence>